<keyword evidence="2" id="KW-0804">Transcription</keyword>
<evidence type="ECO:0000313" key="4">
    <source>
        <dbReference type="EMBL" id="OVA01489.1"/>
    </source>
</evidence>
<evidence type="ECO:0000256" key="1">
    <source>
        <dbReference type="ARBA" id="ARBA00007692"/>
    </source>
</evidence>
<dbReference type="PANTHER" id="PTHR13068:SF236">
    <property type="entry name" value="OS02G0749800 PROTEIN"/>
    <property type="match status" value="1"/>
</dbReference>
<dbReference type="InParanoid" id="A0A200PTE8"/>
<gene>
    <name evidence="4" type="ORF">BVC80_1511g11</name>
</gene>
<evidence type="ECO:0000256" key="3">
    <source>
        <dbReference type="ARBA" id="ARBA00022946"/>
    </source>
</evidence>
<dbReference type="Proteomes" id="UP000195402">
    <property type="component" value="Unassembled WGS sequence"/>
</dbReference>
<name>A0A200PTE8_MACCD</name>
<dbReference type="OMA" id="CMSVSND"/>
<dbReference type="FunFam" id="1.25.70.10:FF:000001">
    <property type="entry name" value="Mitochondrial transcription termination factor-like"/>
    <property type="match status" value="1"/>
</dbReference>
<keyword evidence="2" id="KW-0806">Transcription termination</keyword>
<dbReference type="Pfam" id="PF02536">
    <property type="entry name" value="mTERF"/>
    <property type="match status" value="2"/>
</dbReference>
<dbReference type="GO" id="GO:0003676">
    <property type="term" value="F:nucleic acid binding"/>
    <property type="evidence" value="ECO:0007669"/>
    <property type="project" value="InterPro"/>
</dbReference>
<accession>A0A200PTE8</accession>
<comment type="caution">
    <text evidence="4">The sequence shown here is derived from an EMBL/GenBank/DDBJ whole genome shotgun (WGS) entry which is preliminary data.</text>
</comment>
<proteinExistence type="inferred from homology"/>
<comment type="similarity">
    <text evidence="1">Belongs to the mTERF family.</text>
</comment>
<organism evidence="4 5">
    <name type="scientific">Macleaya cordata</name>
    <name type="common">Five-seeded plume-poppy</name>
    <name type="synonym">Bocconia cordata</name>
    <dbReference type="NCBI Taxonomy" id="56857"/>
    <lineage>
        <taxon>Eukaryota</taxon>
        <taxon>Viridiplantae</taxon>
        <taxon>Streptophyta</taxon>
        <taxon>Embryophyta</taxon>
        <taxon>Tracheophyta</taxon>
        <taxon>Spermatophyta</taxon>
        <taxon>Magnoliopsida</taxon>
        <taxon>Ranunculales</taxon>
        <taxon>Papaveraceae</taxon>
        <taxon>Papaveroideae</taxon>
        <taxon>Macleaya</taxon>
    </lineage>
</organism>
<sequence>MFRVSCRDLRYRITNIEPIIIHFNLYNFVFQNQNPLFKFLSQIPESTNPNPPSFTVDYLINSCGLPPKTALSVANKIRLCSTEKPDSVISLFQNHGFTTTQITKLISKRPSLLLSDPYKTLKPKIDFFYGLGIFGQDLSEFVALNPSCLAGSLHNQLIPSFNFLKTYLGTNSDILMTFKRCPKVLHHGLEKVLIPNISILRNHGVPNCNISKLLISHPRVLTLKPDRLKEIVESVKKMGFDSSRPMFARAVRTIAGMSKSTLERKLAVYREFGFSEDDILSVFKKQPLCMNISEQKIRRGLEFFMEKLKWKPVLISVLPSLLTLSLEKRIIPWCGVLEILYSKGTIGKKLNLGTVLMLSQRDFLEKFVIKYQEAVPEVMKAYKGEIKLARFVEVVGGKEYSLHPS</sequence>
<dbReference type="EMBL" id="MVGT01004071">
    <property type="protein sequence ID" value="OVA01489.1"/>
    <property type="molecule type" value="Genomic_DNA"/>
</dbReference>
<dbReference type="AlphaFoldDB" id="A0A200PTE8"/>
<reference evidence="4 5" key="1">
    <citation type="journal article" date="2017" name="Mol. Plant">
        <title>The Genome of Medicinal Plant Macleaya cordata Provides New Insights into Benzylisoquinoline Alkaloids Metabolism.</title>
        <authorList>
            <person name="Liu X."/>
            <person name="Liu Y."/>
            <person name="Huang P."/>
            <person name="Ma Y."/>
            <person name="Qing Z."/>
            <person name="Tang Q."/>
            <person name="Cao H."/>
            <person name="Cheng P."/>
            <person name="Zheng Y."/>
            <person name="Yuan Z."/>
            <person name="Zhou Y."/>
            <person name="Liu J."/>
            <person name="Tang Z."/>
            <person name="Zhuo Y."/>
            <person name="Zhang Y."/>
            <person name="Yu L."/>
            <person name="Huang J."/>
            <person name="Yang P."/>
            <person name="Peng Q."/>
            <person name="Zhang J."/>
            <person name="Jiang W."/>
            <person name="Zhang Z."/>
            <person name="Lin K."/>
            <person name="Ro D.K."/>
            <person name="Chen X."/>
            <person name="Xiong X."/>
            <person name="Shang Y."/>
            <person name="Huang S."/>
            <person name="Zeng J."/>
        </authorList>
    </citation>
    <scope>NUCLEOTIDE SEQUENCE [LARGE SCALE GENOMIC DNA]</scope>
    <source>
        <strain evidence="5">cv. BLH2017</strain>
        <tissue evidence="4">Root</tissue>
    </source>
</reference>
<keyword evidence="3" id="KW-0809">Transit peptide</keyword>
<keyword evidence="5" id="KW-1185">Reference proteome</keyword>
<protein>
    <submittedName>
        <fullName evidence="4">Mitochodrial transcription termination factor-related</fullName>
    </submittedName>
</protein>
<dbReference type="InterPro" id="IPR003690">
    <property type="entry name" value="MTERF"/>
</dbReference>
<keyword evidence="2" id="KW-0805">Transcription regulation</keyword>
<evidence type="ECO:0000313" key="5">
    <source>
        <dbReference type="Proteomes" id="UP000195402"/>
    </source>
</evidence>
<evidence type="ECO:0000256" key="2">
    <source>
        <dbReference type="ARBA" id="ARBA00022472"/>
    </source>
</evidence>
<dbReference type="OrthoDB" id="637682at2759"/>
<dbReference type="Gene3D" id="1.25.70.10">
    <property type="entry name" value="Transcription termination factor 3, mitochondrial"/>
    <property type="match status" value="1"/>
</dbReference>
<dbReference type="SMART" id="SM00733">
    <property type="entry name" value="Mterf"/>
    <property type="match status" value="7"/>
</dbReference>
<dbReference type="InterPro" id="IPR038538">
    <property type="entry name" value="MTERF_sf"/>
</dbReference>
<dbReference type="GO" id="GO:0006353">
    <property type="term" value="P:DNA-templated transcription termination"/>
    <property type="evidence" value="ECO:0007669"/>
    <property type="project" value="UniProtKB-KW"/>
</dbReference>
<dbReference type="PANTHER" id="PTHR13068">
    <property type="entry name" value="CGI-12 PROTEIN-RELATED"/>
    <property type="match status" value="1"/>
</dbReference>